<reference evidence="2" key="2">
    <citation type="journal article" date="2022" name="Res Sq">
        <title>Comparative Genomics Reveals Insights into the Divergent Evolution of Astigmatic Mites and Household Pest Adaptations.</title>
        <authorList>
            <person name="Xiong Q."/>
            <person name="Wan A.T.-Y."/>
            <person name="Liu X.-Y."/>
            <person name="Fung C.S.-H."/>
            <person name="Xiao X."/>
            <person name="Malainual N."/>
            <person name="Hou J."/>
            <person name="Wang L."/>
            <person name="Wang M."/>
            <person name="Yang K."/>
            <person name="Cui Y."/>
            <person name="Leung E."/>
            <person name="Nong W."/>
            <person name="Shin S.-K."/>
            <person name="Au S."/>
            <person name="Jeong K.Y."/>
            <person name="Chew F.T."/>
            <person name="Hui J."/>
            <person name="Leung T.F."/>
            <person name="Tungtrongchitr A."/>
            <person name="Zhong N."/>
            <person name="Liu Z."/>
            <person name="Tsui S."/>
        </authorList>
    </citation>
    <scope>NUCLEOTIDE SEQUENCE</scope>
    <source>
        <strain evidence="2">Derf</strain>
        <tissue evidence="2">Whole organism</tissue>
    </source>
</reference>
<keyword evidence="3" id="KW-1185">Reference proteome</keyword>
<comment type="caution">
    <text evidence="2">The sequence shown here is derived from an EMBL/GenBank/DDBJ whole genome shotgun (WGS) entry which is preliminary data.</text>
</comment>
<keyword evidence="1" id="KW-0812">Transmembrane</keyword>
<evidence type="ECO:0000313" key="2">
    <source>
        <dbReference type="EMBL" id="KAH9505987.1"/>
    </source>
</evidence>
<keyword evidence="1" id="KW-1133">Transmembrane helix</keyword>
<sequence length="87" mass="10327">MTIMNDRNRTEPRIILLTNHDYFIMKSLLILIRIMLFILITTSIIVFIRQYYIHIEVQQRIHHALNDRGTLDWPMPVAFLSSSPESS</sequence>
<dbReference type="Proteomes" id="UP000790347">
    <property type="component" value="Unassembled WGS sequence"/>
</dbReference>
<name>A0A922L0Z5_DERFA</name>
<evidence type="ECO:0000313" key="3">
    <source>
        <dbReference type="Proteomes" id="UP000790347"/>
    </source>
</evidence>
<dbReference type="EMBL" id="ASGP02000005">
    <property type="protein sequence ID" value="KAH9505987.1"/>
    <property type="molecule type" value="Genomic_DNA"/>
</dbReference>
<keyword evidence="1" id="KW-0472">Membrane</keyword>
<evidence type="ECO:0000256" key="1">
    <source>
        <dbReference type="SAM" id="Phobius"/>
    </source>
</evidence>
<organism evidence="2 3">
    <name type="scientific">Dermatophagoides farinae</name>
    <name type="common">American house dust mite</name>
    <dbReference type="NCBI Taxonomy" id="6954"/>
    <lineage>
        <taxon>Eukaryota</taxon>
        <taxon>Metazoa</taxon>
        <taxon>Ecdysozoa</taxon>
        <taxon>Arthropoda</taxon>
        <taxon>Chelicerata</taxon>
        <taxon>Arachnida</taxon>
        <taxon>Acari</taxon>
        <taxon>Acariformes</taxon>
        <taxon>Sarcoptiformes</taxon>
        <taxon>Astigmata</taxon>
        <taxon>Psoroptidia</taxon>
        <taxon>Analgoidea</taxon>
        <taxon>Pyroglyphidae</taxon>
        <taxon>Dermatophagoidinae</taxon>
        <taxon>Dermatophagoides</taxon>
    </lineage>
</organism>
<gene>
    <name evidence="2" type="ORF">DERF_010747</name>
</gene>
<proteinExistence type="predicted"/>
<feature type="transmembrane region" description="Helical" evidence="1">
    <location>
        <begin position="28"/>
        <end position="48"/>
    </location>
</feature>
<dbReference type="AlphaFoldDB" id="A0A922L0Z5"/>
<reference evidence="2" key="1">
    <citation type="submission" date="2013-05" db="EMBL/GenBank/DDBJ databases">
        <authorList>
            <person name="Yim A.K.Y."/>
            <person name="Chan T.F."/>
            <person name="Ji K.M."/>
            <person name="Liu X.Y."/>
            <person name="Zhou J.W."/>
            <person name="Li R.Q."/>
            <person name="Yang K.Y."/>
            <person name="Li J."/>
            <person name="Li M."/>
            <person name="Law P.T.W."/>
            <person name="Wu Y.L."/>
            <person name="Cai Z.L."/>
            <person name="Qin H."/>
            <person name="Bao Y."/>
            <person name="Leung R.K.K."/>
            <person name="Ng P.K.S."/>
            <person name="Zou J."/>
            <person name="Zhong X.J."/>
            <person name="Ran P.X."/>
            <person name="Zhong N.S."/>
            <person name="Liu Z.G."/>
            <person name="Tsui S.K.W."/>
        </authorList>
    </citation>
    <scope>NUCLEOTIDE SEQUENCE</scope>
    <source>
        <strain evidence="2">Derf</strain>
        <tissue evidence="2">Whole organism</tissue>
    </source>
</reference>
<protein>
    <submittedName>
        <fullName evidence="2">Uncharacterized protein</fullName>
    </submittedName>
</protein>
<accession>A0A922L0Z5</accession>